<proteinExistence type="predicted"/>
<evidence type="ECO:0000313" key="3">
    <source>
        <dbReference type="Proteomes" id="UP000663846"/>
    </source>
</evidence>
<dbReference type="Pfam" id="PF13385">
    <property type="entry name" value="Laminin_G_3"/>
    <property type="match status" value="1"/>
</dbReference>
<comment type="caution">
    <text evidence="2">The sequence shown here is derived from an EMBL/GenBank/DDBJ whole genome shotgun (WGS) entry which is preliminary data.</text>
</comment>
<dbReference type="EMBL" id="CAJMWS010000622">
    <property type="protein sequence ID" value="CAE6455518.1"/>
    <property type="molecule type" value="Genomic_DNA"/>
</dbReference>
<sequence length="354" mass="40212">MSSEYKVIVQGVTFLLSEDQLSFDSPNIFTERLSAGTNDQREMRFSRNPQLFSLIHEHLCGYIILPIHENALPARMSREAALKNLRADAEYYKLQKLIGLIDASNQAPAPPEAQGLSKKEKDITKPQKLPAFFHFPGRASSFNTAWNNHPYAFMEFPLHINLLKSFTIVCWYRAMSNEGWHTLISFEVPLATRPLLYISISPEQDFRFEIGIRDKPNDLKPGSSGVDPDRLSSGPSNSKAPLHVWTHLTFTQQVDSNDSVIRRMLYSNGKELVTSDAKVHIHNPTPAQTRIVLMRGSWDRYRSAGFVGQVEDVSVFQRVLEQDEIVSRASKLNIPADHGWPTSGSWDPHYDNVY</sequence>
<dbReference type="Proteomes" id="UP000663846">
    <property type="component" value="Unassembled WGS sequence"/>
</dbReference>
<dbReference type="PANTHER" id="PTHR31758">
    <property type="entry name" value="BTB/POZ DOMAIN-CONTAINING PROTEIN YLR108C"/>
    <property type="match status" value="1"/>
</dbReference>
<name>A0A8H3BE47_9AGAM</name>
<dbReference type="AlphaFoldDB" id="A0A8H3BE47"/>
<dbReference type="InterPro" id="IPR011333">
    <property type="entry name" value="SKP1/BTB/POZ_sf"/>
</dbReference>
<evidence type="ECO:0000256" key="1">
    <source>
        <dbReference type="SAM" id="MobiDB-lite"/>
    </source>
</evidence>
<accession>A0A8H3BE47</accession>
<protein>
    <recommendedName>
        <fullName evidence="4">BTB domain-containing protein</fullName>
    </recommendedName>
</protein>
<feature type="region of interest" description="Disordered" evidence="1">
    <location>
        <begin position="213"/>
        <end position="238"/>
    </location>
</feature>
<dbReference type="Gene3D" id="3.30.710.10">
    <property type="entry name" value="Potassium Channel Kv1.1, Chain A"/>
    <property type="match status" value="1"/>
</dbReference>
<gene>
    <name evidence="2" type="ORF">RDB_LOCUS151730</name>
</gene>
<organism evidence="2 3">
    <name type="scientific">Rhizoctonia solani</name>
    <dbReference type="NCBI Taxonomy" id="456999"/>
    <lineage>
        <taxon>Eukaryota</taxon>
        <taxon>Fungi</taxon>
        <taxon>Dikarya</taxon>
        <taxon>Basidiomycota</taxon>
        <taxon>Agaricomycotina</taxon>
        <taxon>Agaricomycetes</taxon>
        <taxon>Cantharellales</taxon>
        <taxon>Ceratobasidiaceae</taxon>
        <taxon>Rhizoctonia</taxon>
    </lineage>
</organism>
<dbReference type="InterPro" id="IPR013320">
    <property type="entry name" value="ConA-like_dom_sf"/>
</dbReference>
<evidence type="ECO:0000313" key="2">
    <source>
        <dbReference type="EMBL" id="CAE6455518.1"/>
    </source>
</evidence>
<dbReference type="Gene3D" id="2.60.120.200">
    <property type="match status" value="1"/>
</dbReference>
<dbReference type="PANTHER" id="PTHR31758:SF2">
    <property type="entry name" value="BTB_POZ DOMAIN-CONTAINING PROTEIN YLR108C"/>
    <property type="match status" value="1"/>
</dbReference>
<dbReference type="SUPFAM" id="SSF49899">
    <property type="entry name" value="Concanavalin A-like lectins/glucanases"/>
    <property type="match status" value="1"/>
</dbReference>
<evidence type="ECO:0008006" key="4">
    <source>
        <dbReference type="Google" id="ProtNLM"/>
    </source>
</evidence>
<reference evidence="2" key="1">
    <citation type="submission" date="2021-01" db="EMBL/GenBank/DDBJ databases">
        <authorList>
            <person name="Kaushik A."/>
        </authorList>
    </citation>
    <scope>NUCLEOTIDE SEQUENCE</scope>
    <source>
        <strain evidence="2">AG1-1C</strain>
    </source>
</reference>